<evidence type="ECO:0000313" key="1">
    <source>
        <dbReference type="EMBL" id="ROU09387.1"/>
    </source>
</evidence>
<evidence type="ECO:0000313" key="2">
    <source>
        <dbReference type="Proteomes" id="UP000275910"/>
    </source>
</evidence>
<dbReference type="Gene3D" id="1.10.530.10">
    <property type="match status" value="1"/>
</dbReference>
<sequence length="735" mass="80398">MSEETKVVGINIRREATSDSDKLGILPRGARVEVGERSPNGKWARIATLLEGAIAPAVKDGAVDPAAGTGWIFLAELEAEPGDPLAFDSIVVLEKPAPIAAGTLIGYVGEYQQYYDAQPTAKRGWRPLLHLEVFGGEDVPAFIADSRRYAATLPEGSGSLFVVDAGAKMVYPSKPQLTLGAGEHVAEAAGSSKEGRWAKVTRVRLELHEREALGAFNSQTKSYAKGGVWTGWFVGAKDTDRTRNEAEAKKKKYTRREVRVPFGEPLWVERAKWRDGAQQEQLAQPLPAWSAFPLQAKNASEPAVGLARVLSKEELESVPGVDRATAPDGTRWWRLNARTADLQATHNMIAAGWVCEKGMDKVSWQSPWAWPGFDVVEEGAIEPMDMMSTVLHRLGQAKPGEGMDFKARADKVDKSKLVRKLYEIIDQNNNGVFDATEVRKANELPLLAEVLSRLIAGYESEWGGDMAKWNALDPLMLDGKTEWQAEKIRIDKLRWWPQVAAKVKGFPAKPLAFHFHPVGLVANFLNVARSGGMDELIRRIGDIIAHGEGGYEAYNSGTKGVKGNKVGHSFPNPPAGTVTSKTINQILATDPLSGTDKDRMFATGKYQTTLETLRLAKTAMKLSGNERYDAAMQERVFREYLIYKAGGGALARFVFDGKGTLEDAQYAAAQEWASIAAPNGYAITSTVKKNADGTKTIVKRTSDGTLSYYESPANHANKTSTSNLRAILKEISQIR</sequence>
<dbReference type="AlphaFoldDB" id="A0A3N2RPM5"/>
<dbReference type="EMBL" id="RCTY01000001">
    <property type="protein sequence ID" value="ROU09387.1"/>
    <property type="molecule type" value="Genomic_DNA"/>
</dbReference>
<comment type="caution">
    <text evidence="1">The sequence shown here is derived from an EMBL/GenBank/DDBJ whole genome shotgun (WGS) entry which is preliminary data.</text>
</comment>
<protein>
    <submittedName>
        <fullName evidence="1">Muramidase</fullName>
    </submittedName>
</protein>
<dbReference type="Proteomes" id="UP000275910">
    <property type="component" value="Unassembled WGS sequence"/>
</dbReference>
<organism evidence="1 2">
    <name type="scientific">Lysobacter enzymogenes</name>
    <dbReference type="NCBI Taxonomy" id="69"/>
    <lineage>
        <taxon>Bacteria</taxon>
        <taxon>Pseudomonadati</taxon>
        <taxon>Pseudomonadota</taxon>
        <taxon>Gammaproteobacteria</taxon>
        <taxon>Lysobacterales</taxon>
        <taxon>Lysobacteraceae</taxon>
        <taxon>Lysobacter</taxon>
    </lineage>
</organism>
<accession>A0A3N2RPM5</accession>
<reference evidence="1 2" key="1">
    <citation type="submission" date="2018-10" db="EMBL/GenBank/DDBJ databases">
        <title>The genome of Lysobacter enzymogenes OH11.</title>
        <authorList>
            <person name="Liu F."/>
            <person name="Zhao Y."/>
            <person name="Qian G."/>
            <person name="Chen Y."/>
            <person name="Xu H."/>
        </authorList>
    </citation>
    <scope>NUCLEOTIDE SEQUENCE [LARGE SCALE GENOMIC DNA]</scope>
    <source>
        <strain evidence="1 2">OH11</strain>
    </source>
</reference>
<dbReference type="RefSeq" id="WP_123645603.1">
    <property type="nucleotide sequence ID" value="NZ_RCTY01000001.1"/>
</dbReference>
<proteinExistence type="predicted"/>
<gene>
    <name evidence="1" type="ORF">D9T17_00730</name>
</gene>
<name>A0A3N2RPM5_LYSEN</name>